<dbReference type="AlphaFoldDB" id="A0A1M5A295"/>
<evidence type="ECO:0000313" key="2">
    <source>
        <dbReference type="EMBL" id="SHF24046.1"/>
    </source>
</evidence>
<name>A0A1M5A295_9BACE</name>
<proteinExistence type="predicted"/>
<accession>A0A1M5A295</accession>
<evidence type="ECO:0000313" key="3">
    <source>
        <dbReference type="Proteomes" id="UP000184436"/>
    </source>
</evidence>
<protein>
    <recommendedName>
        <fullName evidence="4">Outer membrane protein beta-barrel domain-containing protein</fullName>
    </recommendedName>
</protein>
<reference evidence="2 3" key="1">
    <citation type="submission" date="2016-11" db="EMBL/GenBank/DDBJ databases">
        <authorList>
            <person name="Jaros S."/>
            <person name="Januszkiewicz K."/>
            <person name="Wedrychowicz H."/>
        </authorList>
    </citation>
    <scope>NUCLEOTIDE SEQUENCE [LARGE SCALE GENOMIC DNA]</scope>
    <source>
        <strain evidence="2 3">DSM 26883</strain>
    </source>
</reference>
<dbReference type="RefSeq" id="WP_033887030.1">
    <property type="nucleotide sequence ID" value="NZ_FQVD01000014.1"/>
</dbReference>
<dbReference type="OrthoDB" id="1072274at2"/>
<evidence type="ECO:0008006" key="4">
    <source>
        <dbReference type="Google" id="ProtNLM"/>
    </source>
</evidence>
<keyword evidence="1" id="KW-0732">Signal</keyword>
<gene>
    <name evidence="2" type="ORF">SAMN05444349_11417</name>
</gene>
<dbReference type="Proteomes" id="UP000184436">
    <property type="component" value="Unassembled WGS sequence"/>
</dbReference>
<evidence type="ECO:0000256" key="1">
    <source>
        <dbReference type="SAM" id="SignalP"/>
    </source>
</evidence>
<dbReference type="EMBL" id="FQVD01000014">
    <property type="protein sequence ID" value="SHF24046.1"/>
    <property type="molecule type" value="Genomic_DNA"/>
</dbReference>
<feature type="chain" id="PRO_5009908687" description="Outer membrane protein beta-barrel domain-containing protein" evidence="1">
    <location>
        <begin position="21"/>
        <end position="209"/>
    </location>
</feature>
<keyword evidence="3" id="KW-1185">Reference proteome</keyword>
<sequence>MRKIKFLFLLLLLSPIYAHGQSDNGHWKRKYFNIGFVNTTMEQDGMPKLKSNYGASFTLGKTFYLHKKAVANLMKFGIDATWIDLTYTNYDVKYITYWDEKKYQIHEAEFAMQVGPSITINPISKLSILGYFRYAPSYSCYYANEKFGGAYASYWVGGCSVSYDIIGLGIETRFGNGKFDNILPIGDSELSGKVPVNTNGFRAFLTFKF</sequence>
<feature type="signal peptide" evidence="1">
    <location>
        <begin position="1"/>
        <end position="20"/>
    </location>
</feature>
<organism evidence="2 3">
    <name type="scientific">Bacteroides faecichinchillae</name>
    <dbReference type="NCBI Taxonomy" id="871325"/>
    <lineage>
        <taxon>Bacteria</taxon>
        <taxon>Pseudomonadati</taxon>
        <taxon>Bacteroidota</taxon>
        <taxon>Bacteroidia</taxon>
        <taxon>Bacteroidales</taxon>
        <taxon>Bacteroidaceae</taxon>
        <taxon>Bacteroides</taxon>
    </lineage>
</organism>